<proteinExistence type="predicted"/>
<protein>
    <submittedName>
        <fullName evidence="2">Uncharacterized protein</fullName>
    </submittedName>
</protein>
<evidence type="ECO:0000256" key="1">
    <source>
        <dbReference type="SAM" id="MobiDB-lite"/>
    </source>
</evidence>
<feature type="compositionally biased region" description="Acidic residues" evidence="1">
    <location>
        <begin position="122"/>
        <end position="135"/>
    </location>
</feature>
<dbReference type="OrthoDB" id="3637835at2759"/>
<evidence type="ECO:0000313" key="3">
    <source>
        <dbReference type="Proteomes" id="UP000799436"/>
    </source>
</evidence>
<keyword evidence="3" id="KW-1185">Reference proteome</keyword>
<sequence>MDLDGTKRKACNAPTETRPRPYLPYLINLGAATPPYALAPYYHQESALRTTQTSFPENAAAPSVDLDQHRPYKIQVNDQSTQPPAVHPVPEVVFPTCLEKDQPRLAAPQLDLELDKNPVADADQDEDEDDWEWGVDTENGADRTYMTNNNADDSWTRPLADDNPDDLPLQTHIILDRLRRSQEAAEKERKLADESLASRAHYALEEARSEAEKETTRQQTDLLLRAMISEVKKKLQGGDKLVVERLGPINLKTKCVHTLCAAPDRTISPGAYYMILGQSRQLECTES</sequence>
<reference evidence="2" key="1">
    <citation type="journal article" date="2020" name="Stud. Mycol.">
        <title>101 Dothideomycetes genomes: a test case for predicting lifestyles and emergence of pathogens.</title>
        <authorList>
            <person name="Haridas S."/>
            <person name="Albert R."/>
            <person name="Binder M."/>
            <person name="Bloem J."/>
            <person name="Labutti K."/>
            <person name="Salamov A."/>
            <person name="Andreopoulos B."/>
            <person name="Baker S."/>
            <person name="Barry K."/>
            <person name="Bills G."/>
            <person name="Bluhm B."/>
            <person name="Cannon C."/>
            <person name="Castanera R."/>
            <person name="Culley D."/>
            <person name="Daum C."/>
            <person name="Ezra D."/>
            <person name="Gonzalez J."/>
            <person name="Henrissat B."/>
            <person name="Kuo A."/>
            <person name="Liang C."/>
            <person name="Lipzen A."/>
            <person name="Lutzoni F."/>
            <person name="Magnuson J."/>
            <person name="Mondo S."/>
            <person name="Nolan M."/>
            <person name="Ohm R."/>
            <person name="Pangilinan J."/>
            <person name="Park H.-J."/>
            <person name="Ramirez L."/>
            <person name="Alfaro M."/>
            <person name="Sun H."/>
            <person name="Tritt A."/>
            <person name="Yoshinaga Y."/>
            <person name="Zwiers L.-H."/>
            <person name="Turgeon B."/>
            <person name="Goodwin S."/>
            <person name="Spatafora J."/>
            <person name="Crous P."/>
            <person name="Grigoriev I."/>
        </authorList>
    </citation>
    <scope>NUCLEOTIDE SEQUENCE</scope>
    <source>
        <strain evidence="2">CBS 116005</strain>
    </source>
</reference>
<name>A0A6G1L554_9PEZI</name>
<evidence type="ECO:0000313" key="2">
    <source>
        <dbReference type="EMBL" id="KAF2767364.1"/>
    </source>
</evidence>
<dbReference type="Proteomes" id="UP000799436">
    <property type="component" value="Unassembled WGS sequence"/>
</dbReference>
<gene>
    <name evidence="2" type="ORF">EJ03DRAFT_353137</name>
</gene>
<dbReference type="EMBL" id="ML995857">
    <property type="protein sequence ID" value="KAF2767364.1"/>
    <property type="molecule type" value="Genomic_DNA"/>
</dbReference>
<organism evidence="2 3">
    <name type="scientific">Teratosphaeria nubilosa</name>
    <dbReference type="NCBI Taxonomy" id="161662"/>
    <lineage>
        <taxon>Eukaryota</taxon>
        <taxon>Fungi</taxon>
        <taxon>Dikarya</taxon>
        <taxon>Ascomycota</taxon>
        <taxon>Pezizomycotina</taxon>
        <taxon>Dothideomycetes</taxon>
        <taxon>Dothideomycetidae</taxon>
        <taxon>Mycosphaerellales</taxon>
        <taxon>Teratosphaeriaceae</taxon>
        <taxon>Teratosphaeria</taxon>
    </lineage>
</organism>
<feature type="region of interest" description="Disordered" evidence="1">
    <location>
        <begin position="119"/>
        <end position="164"/>
    </location>
</feature>
<dbReference type="AlphaFoldDB" id="A0A6G1L554"/>
<accession>A0A6G1L554</accession>